<feature type="domain" description="Molybdopterin-guanine dinucleotide biosynthesis protein B (MobB)" evidence="1">
    <location>
        <begin position="6"/>
        <end position="137"/>
    </location>
</feature>
<dbReference type="Gene3D" id="3.40.50.300">
    <property type="entry name" value="P-loop containing nucleotide triphosphate hydrolases"/>
    <property type="match status" value="1"/>
</dbReference>
<name>A0ABW4KDB3_9BACI</name>
<gene>
    <name evidence="2" type="primary">mobB</name>
    <name evidence="2" type="ORF">ACFSCZ_00915</name>
</gene>
<dbReference type="InterPro" id="IPR052539">
    <property type="entry name" value="MGD_biosynthesis_adapter"/>
</dbReference>
<dbReference type="InterPro" id="IPR004435">
    <property type="entry name" value="MobB_dom"/>
</dbReference>
<accession>A0ABW4KDB3</accession>
<dbReference type="InterPro" id="IPR027417">
    <property type="entry name" value="P-loop_NTPase"/>
</dbReference>
<dbReference type="PANTHER" id="PTHR40072:SF1">
    <property type="entry name" value="MOLYBDOPTERIN-GUANINE DINUCLEOTIDE BIOSYNTHESIS ADAPTER PROTEIN"/>
    <property type="match status" value="1"/>
</dbReference>
<reference evidence="3" key="1">
    <citation type="journal article" date="2019" name="Int. J. Syst. Evol. Microbiol.">
        <title>The Global Catalogue of Microorganisms (GCM) 10K type strain sequencing project: providing services to taxonomists for standard genome sequencing and annotation.</title>
        <authorList>
            <consortium name="The Broad Institute Genomics Platform"/>
            <consortium name="The Broad Institute Genome Sequencing Center for Infectious Disease"/>
            <person name="Wu L."/>
            <person name="Ma J."/>
        </authorList>
    </citation>
    <scope>NUCLEOTIDE SEQUENCE [LARGE SCALE GENOMIC DNA]</scope>
    <source>
        <strain evidence="3">CGMCC 1.12295</strain>
    </source>
</reference>
<protein>
    <submittedName>
        <fullName evidence="2">Molybdopterin-guanine dinucleotide biosynthesis protein B</fullName>
    </submittedName>
</protein>
<keyword evidence="3" id="KW-1185">Reference proteome</keyword>
<dbReference type="EMBL" id="JBHUEO010000002">
    <property type="protein sequence ID" value="MFD1705309.1"/>
    <property type="molecule type" value="Genomic_DNA"/>
</dbReference>
<organism evidence="2 3">
    <name type="scientific">Siminovitchia sediminis</name>
    <dbReference type="NCBI Taxonomy" id="1274353"/>
    <lineage>
        <taxon>Bacteria</taxon>
        <taxon>Bacillati</taxon>
        <taxon>Bacillota</taxon>
        <taxon>Bacilli</taxon>
        <taxon>Bacillales</taxon>
        <taxon>Bacillaceae</taxon>
        <taxon>Siminovitchia</taxon>
    </lineage>
</organism>
<dbReference type="SUPFAM" id="SSF52540">
    <property type="entry name" value="P-loop containing nucleoside triphosphate hydrolases"/>
    <property type="match status" value="1"/>
</dbReference>
<evidence type="ECO:0000313" key="3">
    <source>
        <dbReference type="Proteomes" id="UP001597301"/>
    </source>
</evidence>
<proteinExistence type="predicted"/>
<dbReference type="Pfam" id="PF03205">
    <property type="entry name" value="MobB"/>
    <property type="match status" value="1"/>
</dbReference>
<sequence>MAGKKIIQIVGFQNSGKTTLIEQLIKACKEKGLRIGTIKHHGHGGKPDRAVNDKDTGRHMAAGATAAAVEGAGSLHIEVSQNQWKLEDILQIYDLLPLDIILVEGYKKLSCPKVVLLRNREDDFLLDELSNIVAVVSRRQMIGQRSIPFFRLEETEPFIKWFFNNIVCKQH</sequence>
<dbReference type="NCBIfam" id="TIGR00176">
    <property type="entry name" value="mobB"/>
    <property type="match status" value="1"/>
</dbReference>
<evidence type="ECO:0000259" key="1">
    <source>
        <dbReference type="Pfam" id="PF03205"/>
    </source>
</evidence>
<comment type="caution">
    <text evidence="2">The sequence shown here is derived from an EMBL/GenBank/DDBJ whole genome shotgun (WGS) entry which is preliminary data.</text>
</comment>
<dbReference type="Proteomes" id="UP001597301">
    <property type="component" value="Unassembled WGS sequence"/>
</dbReference>
<dbReference type="RefSeq" id="WP_380771612.1">
    <property type="nucleotide sequence ID" value="NZ_JBHUEO010000002.1"/>
</dbReference>
<evidence type="ECO:0000313" key="2">
    <source>
        <dbReference type="EMBL" id="MFD1705309.1"/>
    </source>
</evidence>
<dbReference type="PANTHER" id="PTHR40072">
    <property type="entry name" value="MOLYBDOPTERIN-GUANINE DINUCLEOTIDE BIOSYNTHESIS ADAPTER PROTEIN-RELATED"/>
    <property type="match status" value="1"/>
</dbReference>